<dbReference type="GO" id="GO:0005886">
    <property type="term" value="C:plasma membrane"/>
    <property type="evidence" value="ECO:0007669"/>
    <property type="project" value="UniProtKB-SubCell"/>
</dbReference>
<dbReference type="InterPro" id="IPR000374">
    <property type="entry name" value="PC_trans"/>
</dbReference>
<dbReference type="PANTHER" id="PTHR46382:SF1">
    <property type="entry name" value="PHOSPHATIDATE CYTIDYLYLTRANSFERASE"/>
    <property type="match status" value="1"/>
</dbReference>
<dbReference type="Proteomes" id="UP000221538">
    <property type="component" value="Unassembled WGS sequence"/>
</dbReference>
<keyword evidence="11 18" id="KW-0812">Transmembrane</keyword>
<dbReference type="GO" id="GO:0004605">
    <property type="term" value="F:phosphatidate cytidylyltransferase activity"/>
    <property type="evidence" value="ECO:0007669"/>
    <property type="project" value="UniProtKB-EC"/>
</dbReference>
<name>A0A292ZJ12_SPHSA</name>
<feature type="transmembrane region" description="Helical" evidence="19">
    <location>
        <begin position="12"/>
        <end position="44"/>
    </location>
</feature>
<comment type="catalytic activity">
    <reaction evidence="1 18">
        <text>a 1,2-diacyl-sn-glycero-3-phosphate + CTP + H(+) = a CDP-1,2-diacyl-sn-glycerol + diphosphate</text>
        <dbReference type="Rhea" id="RHEA:16229"/>
        <dbReference type="ChEBI" id="CHEBI:15378"/>
        <dbReference type="ChEBI" id="CHEBI:33019"/>
        <dbReference type="ChEBI" id="CHEBI:37563"/>
        <dbReference type="ChEBI" id="CHEBI:58332"/>
        <dbReference type="ChEBI" id="CHEBI:58608"/>
        <dbReference type="EC" id="2.7.7.41"/>
    </reaction>
</comment>
<comment type="pathway">
    <text evidence="3 18">Phospholipid metabolism; CDP-diacylglycerol biosynthesis; CDP-diacylglycerol from sn-glycerol 3-phosphate: step 3/3.</text>
</comment>
<comment type="similarity">
    <text evidence="5 18">Belongs to the CDS family.</text>
</comment>
<evidence type="ECO:0000313" key="20">
    <source>
        <dbReference type="EMBL" id="GAY23058.1"/>
    </source>
</evidence>
<feature type="transmembrane region" description="Helical" evidence="19">
    <location>
        <begin position="170"/>
        <end position="191"/>
    </location>
</feature>
<keyword evidence="9" id="KW-0444">Lipid biosynthesis</keyword>
<comment type="caution">
    <text evidence="20">The sequence shown here is derived from an EMBL/GenBank/DDBJ whole genome shotgun (WGS) entry which is preliminary data.</text>
</comment>
<evidence type="ECO:0000256" key="13">
    <source>
        <dbReference type="ARBA" id="ARBA00022989"/>
    </source>
</evidence>
<evidence type="ECO:0000256" key="15">
    <source>
        <dbReference type="ARBA" id="ARBA00023136"/>
    </source>
</evidence>
<evidence type="ECO:0000256" key="12">
    <source>
        <dbReference type="ARBA" id="ARBA00022695"/>
    </source>
</evidence>
<dbReference type="Pfam" id="PF01148">
    <property type="entry name" value="CTP_transf_1"/>
    <property type="match status" value="1"/>
</dbReference>
<evidence type="ECO:0000256" key="14">
    <source>
        <dbReference type="ARBA" id="ARBA00023098"/>
    </source>
</evidence>
<evidence type="ECO:0000256" key="8">
    <source>
        <dbReference type="ARBA" id="ARBA00022475"/>
    </source>
</evidence>
<evidence type="ECO:0000256" key="3">
    <source>
        <dbReference type="ARBA" id="ARBA00005119"/>
    </source>
</evidence>
<keyword evidence="8" id="KW-1003">Cell membrane</keyword>
<keyword evidence="16" id="KW-0594">Phospholipid biosynthesis</keyword>
<evidence type="ECO:0000313" key="21">
    <source>
        <dbReference type="Proteomes" id="UP000221538"/>
    </source>
</evidence>
<evidence type="ECO:0000256" key="10">
    <source>
        <dbReference type="ARBA" id="ARBA00022679"/>
    </source>
</evidence>
<evidence type="ECO:0000256" key="6">
    <source>
        <dbReference type="ARBA" id="ARBA00012487"/>
    </source>
</evidence>
<sequence length="262" mass="27263">MTGMSSELRTRAIVGVVLILVALAALFSGGFLFWMLLSVAGVLMQGEWGDLTGATPENRKLAMFAVSVPLAILCPAAAGVSWLAFTLMAAAFFFVALVGRSVKLALGVPYIVVPVMALLFLREQAPNLQGLLLTLWALGLVWATDIGAYFAGRSIGGPKLAPRVSPSKTWAGLGGGVLAALTVGFLLYRFADLPVQLAAASGLLAVAAQLGDLLESWMKRRAGVKDSGTLLPGHGGVMDRLDGVVAAAPLAAICYMILVQLP</sequence>
<keyword evidence="15 19" id="KW-0472">Membrane</keyword>
<dbReference type="PROSITE" id="PS01315">
    <property type="entry name" value="CDS"/>
    <property type="match status" value="1"/>
</dbReference>
<dbReference type="AlphaFoldDB" id="A0A292ZJ12"/>
<keyword evidence="10 18" id="KW-0808">Transferase</keyword>
<feature type="transmembrane region" description="Helical" evidence="19">
    <location>
        <begin position="241"/>
        <end position="261"/>
    </location>
</feature>
<evidence type="ECO:0000256" key="7">
    <source>
        <dbReference type="ARBA" id="ARBA00019373"/>
    </source>
</evidence>
<accession>A0A292ZJ12</accession>
<feature type="transmembrane region" description="Helical" evidence="19">
    <location>
        <begin position="128"/>
        <end position="150"/>
    </location>
</feature>
<reference evidence="20 21" key="2">
    <citation type="journal article" date="2013" name="Environ. Sci. Technol.">
        <title>The 4-tert-butylphenol-utilizing bacterium Sphingobium fuliginis OMI can degrade bisphenols via phenolic ring hydroxylation and meta-cleavage pathway.</title>
        <authorList>
            <person name="Ogata Y."/>
            <person name="Goda S."/>
            <person name="Toyama T."/>
            <person name="Sei K."/>
            <person name="Ike M."/>
        </authorList>
    </citation>
    <scope>NUCLEOTIDE SEQUENCE [LARGE SCALE GENOMIC DNA]</scope>
    <source>
        <strain evidence="20 21">OMI</strain>
    </source>
</reference>
<evidence type="ECO:0000256" key="4">
    <source>
        <dbReference type="ARBA" id="ARBA00005189"/>
    </source>
</evidence>
<evidence type="ECO:0000256" key="17">
    <source>
        <dbReference type="ARBA" id="ARBA00023264"/>
    </source>
</evidence>
<dbReference type="UniPathway" id="UPA00557">
    <property type="reaction ID" value="UER00614"/>
</dbReference>
<evidence type="ECO:0000256" key="1">
    <source>
        <dbReference type="ARBA" id="ARBA00001698"/>
    </source>
</evidence>
<reference evidence="20 21" key="1">
    <citation type="journal article" date="2013" name="Biodegradation">
        <title>Occurrence of 4-tert-butylphenol (4-t-BP) biodegradation in an aquatic sample caused by the presence of Spirodela polyrrhiza and isolation of a 4-t-BP-utilizing bacterium.</title>
        <authorList>
            <person name="Ogata Y."/>
            <person name="Toyama T."/>
            <person name="Yu N."/>
            <person name="Wang X."/>
            <person name="Sei K."/>
            <person name="Ike M."/>
        </authorList>
    </citation>
    <scope>NUCLEOTIDE SEQUENCE [LARGE SCALE GENOMIC DNA]</scope>
    <source>
        <strain evidence="20 21">OMI</strain>
    </source>
</reference>
<dbReference type="EC" id="2.7.7.41" evidence="6 18"/>
<comment type="pathway">
    <text evidence="4">Lipid metabolism.</text>
</comment>
<dbReference type="EMBL" id="BEWI01000032">
    <property type="protein sequence ID" value="GAY23058.1"/>
    <property type="molecule type" value="Genomic_DNA"/>
</dbReference>
<dbReference type="PANTHER" id="PTHR46382">
    <property type="entry name" value="PHOSPHATIDATE CYTIDYLYLTRANSFERASE"/>
    <property type="match status" value="1"/>
</dbReference>
<evidence type="ECO:0000256" key="16">
    <source>
        <dbReference type="ARBA" id="ARBA00023209"/>
    </source>
</evidence>
<dbReference type="GO" id="GO:0016024">
    <property type="term" value="P:CDP-diacylglycerol biosynthetic process"/>
    <property type="evidence" value="ECO:0007669"/>
    <property type="project" value="UniProtKB-UniPathway"/>
</dbReference>
<keyword evidence="12 18" id="KW-0548">Nucleotidyltransferase</keyword>
<gene>
    <name evidence="20" type="ORF">SFOMI_3622</name>
</gene>
<protein>
    <recommendedName>
        <fullName evidence="7 18">Phosphatidate cytidylyltransferase</fullName>
        <ecNumber evidence="6 18">2.7.7.41</ecNumber>
    </recommendedName>
</protein>
<evidence type="ECO:0000256" key="19">
    <source>
        <dbReference type="SAM" id="Phobius"/>
    </source>
</evidence>
<keyword evidence="17" id="KW-1208">Phospholipid metabolism</keyword>
<evidence type="ECO:0000256" key="2">
    <source>
        <dbReference type="ARBA" id="ARBA00004651"/>
    </source>
</evidence>
<keyword evidence="14" id="KW-0443">Lipid metabolism</keyword>
<evidence type="ECO:0000256" key="9">
    <source>
        <dbReference type="ARBA" id="ARBA00022516"/>
    </source>
</evidence>
<evidence type="ECO:0000256" key="5">
    <source>
        <dbReference type="ARBA" id="ARBA00010185"/>
    </source>
</evidence>
<feature type="transmembrane region" description="Helical" evidence="19">
    <location>
        <begin position="64"/>
        <end position="97"/>
    </location>
</feature>
<keyword evidence="13 19" id="KW-1133">Transmembrane helix</keyword>
<evidence type="ECO:0000256" key="18">
    <source>
        <dbReference type="RuleBase" id="RU003938"/>
    </source>
</evidence>
<organism evidence="20 21">
    <name type="scientific">Sphingobium fuliginis (strain ATCC 27551)</name>
    <dbReference type="NCBI Taxonomy" id="336203"/>
    <lineage>
        <taxon>Bacteria</taxon>
        <taxon>Pseudomonadati</taxon>
        <taxon>Pseudomonadota</taxon>
        <taxon>Alphaproteobacteria</taxon>
        <taxon>Sphingomonadales</taxon>
        <taxon>Sphingomonadaceae</taxon>
        <taxon>Sphingobium</taxon>
    </lineage>
</organism>
<comment type="subcellular location">
    <subcellularLocation>
        <location evidence="2">Cell membrane</location>
        <topology evidence="2">Multi-pass membrane protein</topology>
    </subcellularLocation>
</comment>
<evidence type="ECO:0000256" key="11">
    <source>
        <dbReference type="ARBA" id="ARBA00022692"/>
    </source>
</evidence>
<proteinExistence type="inferred from homology"/>